<sequence>MKNFPKAGLLIITLVIPALIFVMLRLFATNHFDLPYFNPQLDSDGKVVIVNGDTAFQRTAELKLASGNSKLEGDISVISFLPKECADSCKLVLSNLKRVYDMRSEANSLTIKTLSEDSLRSAIGHPEEMGKEGWEILKVKPNEADALPDARPKSLGETAELYPRERRLTLIDSEGYTRGYYNGADPAEIDRLMAEVKILNYEKKARANP</sequence>
<reference evidence="2" key="1">
    <citation type="submission" date="2021-12" db="EMBL/GenBank/DDBJ databases">
        <title>Novel species in genus Dyadobacter.</title>
        <authorList>
            <person name="Ma C."/>
        </authorList>
    </citation>
    <scope>NUCLEOTIDE SEQUENCE</scope>
    <source>
        <strain evidence="2">LJ419</strain>
    </source>
</reference>
<dbReference type="Gene3D" id="3.40.30.10">
    <property type="entry name" value="Glutaredoxin"/>
    <property type="match status" value="1"/>
</dbReference>
<proteinExistence type="predicted"/>
<evidence type="ECO:0000256" key="1">
    <source>
        <dbReference type="SAM" id="Phobius"/>
    </source>
</evidence>
<keyword evidence="3" id="KW-1185">Reference proteome</keyword>
<dbReference type="InterPro" id="IPR036249">
    <property type="entry name" value="Thioredoxin-like_sf"/>
</dbReference>
<keyword evidence="1" id="KW-0812">Transmembrane</keyword>
<name>A0A9X1PQX6_9BACT</name>
<accession>A0A9X1PQX6</accession>
<feature type="transmembrane region" description="Helical" evidence="1">
    <location>
        <begin position="7"/>
        <end position="28"/>
    </location>
</feature>
<comment type="caution">
    <text evidence="2">The sequence shown here is derived from an EMBL/GenBank/DDBJ whole genome shotgun (WGS) entry which is preliminary data.</text>
</comment>
<gene>
    <name evidence="2" type="ORF">LXM26_23440</name>
</gene>
<evidence type="ECO:0008006" key="4">
    <source>
        <dbReference type="Google" id="ProtNLM"/>
    </source>
</evidence>
<evidence type="ECO:0000313" key="2">
    <source>
        <dbReference type="EMBL" id="MCF0064484.1"/>
    </source>
</evidence>
<keyword evidence="1" id="KW-0472">Membrane</keyword>
<dbReference type="EMBL" id="JAJTTC010000007">
    <property type="protein sequence ID" value="MCF0064484.1"/>
    <property type="molecule type" value="Genomic_DNA"/>
</dbReference>
<organism evidence="2 3">
    <name type="scientific">Dyadobacter chenwenxiniae</name>
    <dbReference type="NCBI Taxonomy" id="2906456"/>
    <lineage>
        <taxon>Bacteria</taxon>
        <taxon>Pseudomonadati</taxon>
        <taxon>Bacteroidota</taxon>
        <taxon>Cytophagia</taxon>
        <taxon>Cytophagales</taxon>
        <taxon>Spirosomataceae</taxon>
        <taxon>Dyadobacter</taxon>
    </lineage>
</organism>
<dbReference type="RefSeq" id="WP_234657431.1">
    <property type="nucleotide sequence ID" value="NZ_CP094997.1"/>
</dbReference>
<dbReference type="AlphaFoldDB" id="A0A9X1PQX6"/>
<keyword evidence="1" id="KW-1133">Transmembrane helix</keyword>
<protein>
    <recommendedName>
        <fullName evidence="4">Protein SCO1/2</fullName>
    </recommendedName>
</protein>
<evidence type="ECO:0000313" key="3">
    <source>
        <dbReference type="Proteomes" id="UP001139000"/>
    </source>
</evidence>
<dbReference type="SUPFAM" id="SSF52833">
    <property type="entry name" value="Thioredoxin-like"/>
    <property type="match status" value="1"/>
</dbReference>
<dbReference type="Proteomes" id="UP001139000">
    <property type="component" value="Unassembled WGS sequence"/>
</dbReference>